<dbReference type="Pfam" id="PF00899">
    <property type="entry name" value="ThiF"/>
    <property type="match status" value="1"/>
</dbReference>
<feature type="transmembrane region" description="Helical" evidence="1">
    <location>
        <begin position="20"/>
        <end position="42"/>
    </location>
</feature>
<dbReference type="AlphaFoldDB" id="A0A1F8FAG9"/>
<dbReference type="EMBL" id="MGJP01000015">
    <property type="protein sequence ID" value="OGN10137.1"/>
    <property type="molecule type" value="Genomic_DNA"/>
</dbReference>
<evidence type="ECO:0000259" key="2">
    <source>
        <dbReference type="Pfam" id="PF00899"/>
    </source>
</evidence>
<dbReference type="InterPro" id="IPR035985">
    <property type="entry name" value="Ubiquitin-activating_enz"/>
</dbReference>
<evidence type="ECO:0000313" key="4">
    <source>
        <dbReference type="Proteomes" id="UP000177167"/>
    </source>
</evidence>
<evidence type="ECO:0000256" key="1">
    <source>
        <dbReference type="SAM" id="Phobius"/>
    </source>
</evidence>
<dbReference type="GO" id="GO:0008641">
    <property type="term" value="F:ubiquitin-like modifier activating enzyme activity"/>
    <property type="evidence" value="ECO:0007669"/>
    <property type="project" value="InterPro"/>
</dbReference>
<name>A0A1F8FAG9_9BACT</name>
<dbReference type="Proteomes" id="UP000177167">
    <property type="component" value="Unassembled WGS sequence"/>
</dbReference>
<protein>
    <recommendedName>
        <fullName evidence="2">THIF-type NAD/FAD binding fold domain-containing protein</fullName>
    </recommendedName>
</protein>
<sequence>MQVLNPALNFSHQDEIFDPAIARSLTIIGAGSIGSCVALVAAKMGVSKIIIYDEDSVESHNIPMSAYRICDLGVRKVQALKEIIKEHSGTDIVAIPEMYTGQRLRDTVVLCVDTMEARQLVFSKINPLVDLLIDTRLAQEYLSVFAIEPTNKFDVDFYKHFLAYSTEEAARIDCGTHGIAPISMRAASVVCANLINFWKNGKKEMHYEELCIALQRV</sequence>
<reference evidence="3 4" key="1">
    <citation type="journal article" date="2016" name="Nat. Commun.">
        <title>Thousands of microbial genomes shed light on interconnected biogeochemical processes in an aquifer system.</title>
        <authorList>
            <person name="Anantharaman K."/>
            <person name="Brown C.T."/>
            <person name="Hug L.A."/>
            <person name="Sharon I."/>
            <person name="Castelle C.J."/>
            <person name="Probst A.J."/>
            <person name="Thomas B.C."/>
            <person name="Singh A."/>
            <person name="Wilkins M.J."/>
            <person name="Karaoz U."/>
            <person name="Brodie E.L."/>
            <person name="Williams K.H."/>
            <person name="Hubbard S.S."/>
            <person name="Banfield J.F."/>
        </authorList>
    </citation>
    <scope>NUCLEOTIDE SEQUENCE [LARGE SCALE GENOMIC DNA]</scope>
</reference>
<dbReference type="Gene3D" id="3.40.50.720">
    <property type="entry name" value="NAD(P)-binding Rossmann-like Domain"/>
    <property type="match status" value="1"/>
</dbReference>
<proteinExistence type="predicted"/>
<comment type="caution">
    <text evidence="3">The sequence shown here is derived from an EMBL/GenBank/DDBJ whole genome shotgun (WGS) entry which is preliminary data.</text>
</comment>
<dbReference type="SUPFAM" id="SSF69572">
    <property type="entry name" value="Activating enzymes of the ubiquitin-like proteins"/>
    <property type="match status" value="1"/>
</dbReference>
<dbReference type="InterPro" id="IPR000594">
    <property type="entry name" value="ThiF_NAD_FAD-bd"/>
</dbReference>
<gene>
    <name evidence="3" type="ORF">A3J46_00530</name>
</gene>
<evidence type="ECO:0000313" key="3">
    <source>
        <dbReference type="EMBL" id="OGN10137.1"/>
    </source>
</evidence>
<keyword evidence="1" id="KW-1133">Transmembrane helix</keyword>
<keyword evidence="1" id="KW-0812">Transmembrane</keyword>
<accession>A0A1F8FAG9</accession>
<organism evidence="3 4">
    <name type="scientific">Candidatus Yanofskybacteria bacterium RIFCSPHIGHO2_02_FULL_41_11</name>
    <dbReference type="NCBI Taxonomy" id="1802675"/>
    <lineage>
        <taxon>Bacteria</taxon>
        <taxon>Candidatus Yanofskyibacteriota</taxon>
    </lineage>
</organism>
<feature type="domain" description="THIF-type NAD/FAD binding fold" evidence="2">
    <location>
        <begin position="25"/>
        <end position="195"/>
    </location>
</feature>
<keyword evidence="1" id="KW-0472">Membrane</keyword>